<evidence type="ECO:0000313" key="2">
    <source>
        <dbReference type="EMBL" id="MBO1078909.1"/>
    </source>
</evidence>
<organism evidence="2 3">
    <name type="scientific">Roseomonas haemaphysalidis</name>
    <dbReference type="NCBI Taxonomy" id="2768162"/>
    <lineage>
        <taxon>Bacteria</taxon>
        <taxon>Pseudomonadati</taxon>
        <taxon>Pseudomonadota</taxon>
        <taxon>Alphaproteobacteria</taxon>
        <taxon>Acetobacterales</taxon>
        <taxon>Roseomonadaceae</taxon>
        <taxon>Roseomonas</taxon>
    </lineage>
</organism>
<keyword evidence="3" id="KW-1185">Reference proteome</keyword>
<feature type="transmembrane region" description="Helical" evidence="1">
    <location>
        <begin position="57"/>
        <end position="80"/>
    </location>
</feature>
<dbReference type="Proteomes" id="UP001518989">
    <property type="component" value="Unassembled WGS sequence"/>
</dbReference>
<evidence type="ECO:0000256" key="1">
    <source>
        <dbReference type="SAM" id="Phobius"/>
    </source>
</evidence>
<evidence type="ECO:0000313" key="3">
    <source>
        <dbReference type="Proteomes" id="UP001518989"/>
    </source>
</evidence>
<comment type="caution">
    <text evidence="2">The sequence shown here is derived from an EMBL/GenBank/DDBJ whole genome shotgun (WGS) entry which is preliminary data.</text>
</comment>
<keyword evidence="1" id="KW-0812">Transmembrane</keyword>
<protein>
    <submittedName>
        <fullName evidence="2">Phage holin family protein</fullName>
    </submittedName>
</protein>
<feature type="transmembrane region" description="Helical" evidence="1">
    <location>
        <begin position="32"/>
        <end position="50"/>
    </location>
</feature>
<dbReference type="PANTHER" id="PTHR37309:SF1">
    <property type="entry name" value="SLR0284 PROTEIN"/>
    <property type="match status" value="1"/>
</dbReference>
<name>A0ABS3KN63_9PROT</name>
<dbReference type="RefSeq" id="WP_207416336.1">
    <property type="nucleotide sequence ID" value="NZ_CP061177.1"/>
</dbReference>
<reference evidence="2 3" key="1">
    <citation type="submission" date="2020-09" db="EMBL/GenBank/DDBJ databases">
        <title>Roseomonas.</title>
        <authorList>
            <person name="Zhu W."/>
        </authorList>
    </citation>
    <scope>NUCLEOTIDE SEQUENCE [LARGE SCALE GENOMIC DNA]</scope>
    <source>
        <strain evidence="2 3">573</strain>
    </source>
</reference>
<proteinExistence type="predicted"/>
<dbReference type="PANTHER" id="PTHR37309">
    <property type="entry name" value="SLR0284 PROTEIN"/>
    <property type="match status" value="1"/>
</dbReference>
<accession>A0ABS3KN63</accession>
<dbReference type="InterPro" id="IPR007165">
    <property type="entry name" value="Phage_holin_4_2"/>
</dbReference>
<keyword evidence="1" id="KW-0472">Membrane</keyword>
<dbReference type="Pfam" id="PF04020">
    <property type="entry name" value="Phage_holin_4_2"/>
    <property type="match status" value="1"/>
</dbReference>
<dbReference type="EMBL" id="JACTNG010000003">
    <property type="protein sequence ID" value="MBO1078909.1"/>
    <property type="molecule type" value="Genomic_DNA"/>
</dbReference>
<keyword evidence="1" id="KW-1133">Transmembrane helix</keyword>
<sequence>MGFLARTLITAVAFWLAEYLIDGISFTGPINLLIAAVVFGVVNALIRPVIALLSLPLTVLTLGLFTLVVNALMFAITAGVMPGMRVASFWDAFMGAIIVWLVSWVASRLLADRATPAVNR</sequence>
<feature type="transmembrane region" description="Helical" evidence="1">
    <location>
        <begin position="92"/>
        <end position="111"/>
    </location>
</feature>
<gene>
    <name evidence="2" type="ORF">IAI61_07695</name>
</gene>